<proteinExistence type="predicted"/>
<dbReference type="HOGENOM" id="CLU_103053_1_0_1"/>
<evidence type="ECO:0000313" key="2">
    <source>
        <dbReference type="Proteomes" id="UP000012065"/>
    </source>
</evidence>
<dbReference type="Proteomes" id="UP000012065">
    <property type="component" value="Unassembled WGS sequence"/>
</dbReference>
<comment type="caution">
    <text evidence="1">The sequence shown here is derived from an EMBL/GenBank/DDBJ whole genome shotgun (WGS) entry which is preliminary data.</text>
</comment>
<evidence type="ECO:0000313" key="1">
    <source>
        <dbReference type="EMBL" id="CCO37738.1"/>
    </source>
</evidence>
<reference evidence="1 2" key="1">
    <citation type="journal article" date="2013" name="J. Biotechnol.">
        <title>Establishment and interpretation of the genome sequence of the phytopathogenic fungus Rhizoctonia solani AG1-IB isolate 7/3/14.</title>
        <authorList>
            <person name="Wibberg D.W."/>
            <person name="Jelonek L.J."/>
            <person name="Rupp O.R."/>
            <person name="Hennig M.H."/>
            <person name="Eikmeyer F.E."/>
            <person name="Goesmann A.G."/>
            <person name="Hartmann A.H."/>
            <person name="Borriss R.B."/>
            <person name="Grosch R.G."/>
            <person name="Puehler A.P."/>
            <person name="Schlueter A.S."/>
        </authorList>
    </citation>
    <scope>NUCLEOTIDE SEQUENCE [LARGE SCALE GENOMIC DNA]</scope>
    <source>
        <strain evidence="2">AG1-IB / isolate 7/3/14</strain>
    </source>
</reference>
<name>M5CCR7_THACB</name>
<gene>
    <name evidence="1" type="ORF">BN14_11897</name>
</gene>
<organism evidence="1 2">
    <name type="scientific">Thanatephorus cucumeris (strain AG1-IB / isolate 7/3/14)</name>
    <name type="common">Lettuce bottom rot fungus</name>
    <name type="synonym">Rhizoctonia solani</name>
    <dbReference type="NCBI Taxonomy" id="1108050"/>
    <lineage>
        <taxon>Eukaryota</taxon>
        <taxon>Fungi</taxon>
        <taxon>Dikarya</taxon>
        <taxon>Basidiomycota</taxon>
        <taxon>Agaricomycotina</taxon>
        <taxon>Agaricomycetes</taxon>
        <taxon>Cantharellales</taxon>
        <taxon>Ceratobasidiaceae</taxon>
        <taxon>Rhizoctonia</taxon>
        <taxon>Rhizoctonia solani AG-1</taxon>
    </lineage>
</organism>
<dbReference type="AlphaFoldDB" id="M5CCR7"/>
<dbReference type="EMBL" id="CAOJ01017539">
    <property type="protein sequence ID" value="CCO37738.1"/>
    <property type="molecule type" value="Genomic_DNA"/>
</dbReference>
<accession>M5CCR7</accession>
<sequence length="211" mass="23299">MAVQDKTLNFYSYNLHENTTVILVFAPPDSDQLSKKSFPVVWKAITFHAKKHNKANVQYTPRLAFAYGHMEEKDIFDPIAWAEVQNGDVIGISGTTYQLNFNEKTKGDDSSHIVCKNNTGEPINLSMGFAKGSEEYEPILAWTRVGGGSNATAQFKPKLTAYVTLNKVLRGGVETDAIWSIDLDEIDDVTGWNFVQDDATGGFSIVPATSI</sequence>
<protein>
    <submittedName>
        <fullName evidence="1">Uncharacterized protein</fullName>
    </submittedName>
</protein>